<reference evidence="1 2" key="1">
    <citation type="submission" date="2019-08" db="EMBL/GenBank/DDBJ databases">
        <title>The genome sequence of a newly discovered highly antifungal drug resistant Aspergillus species, Aspergillus tanneri NIH 1004.</title>
        <authorList>
            <person name="Mounaud S."/>
            <person name="Singh I."/>
            <person name="Joardar V."/>
            <person name="Pakala S."/>
            <person name="Pakala S."/>
            <person name="Venepally P."/>
            <person name="Chung J.K."/>
            <person name="Losada L."/>
            <person name="Nierman W.C."/>
        </authorList>
    </citation>
    <scope>NUCLEOTIDE SEQUENCE [LARGE SCALE GENOMIC DNA]</scope>
    <source>
        <strain evidence="1 2">NIH1004</strain>
    </source>
</reference>
<dbReference type="Proteomes" id="UP000324241">
    <property type="component" value="Unassembled WGS sequence"/>
</dbReference>
<comment type="caution">
    <text evidence="1">The sequence shown here is derived from an EMBL/GenBank/DDBJ whole genome shotgun (WGS) entry which is preliminary data.</text>
</comment>
<dbReference type="EMBL" id="QUQM01000002">
    <property type="protein sequence ID" value="KAA8652478.1"/>
    <property type="molecule type" value="Genomic_DNA"/>
</dbReference>
<sequence length="224" mass="24757">MGTIPQIYLDDRVMGFLQYICDRDSRTALLIICSTKDVFLGRLVANTCAQPNKTTDSHQLLTKTLGLLSKSTRIKLAFCPTLEHLRAYISVIHLKNGSEQESIAGERKRAHRPLLAILDLVALHLSTSEFSAQGLSRTFAAAVETSSREQMDLVLCECQDSTGSDNDRRGGALWHVYVPLLNSSVRTGRDESTWGGRTVPVKQIAQRWFEFSSSDSPTTSIAGL</sequence>
<accession>A0A5M9N047</accession>
<evidence type="ECO:0008006" key="3">
    <source>
        <dbReference type="Google" id="ProtNLM"/>
    </source>
</evidence>
<gene>
    <name evidence="1" type="ORF">ATNIH1004_001382</name>
</gene>
<dbReference type="GeneID" id="54324084"/>
<evidence type="ECO:0000313" key="1">
    <source>
        <dbReference type="EMBL" id="KAA8652478.1"/>
    </source>
</evidence>
<dbReference type="AlphaFoldDB" id="A0A5M9N047"/>
<organism evidence="1 2">
    <name type="scientific">Aspergillus tanneri</name>
    <dbReference type="NCBI Taxonomy" id="1220188"/>
    <lineage>
        <taxon>Eukaryota</taxon>
        <taxon>Fungi</taxon>
        <taxon>Dikarya</taxon>
        <taxon>Ascomycota</taxon>
        <taxon>Pezizomycotina</taxon>
        <taxon>Eurotiomycetes</taxon>
        <taxon>Eurotiomycetidae</taxon>
        <taxon>Eurotiales</taxon>
        <taxon>Aspergillaceae</taxon>
        <taxon>Aspergillus</taxon>
        <taxon>Aspergillus subgen. Circumdati</taxon>
    </lineage>
</organism>
<dbReference type="OrthoDB" id="5391496at2759"/>
<protein>
    <recommendedName>
        <fullName evidence="3">Elongator complex protein 5</fullName>
    </recommendedName>
</protein>
<dbReference type="RefSeq" id="XP_033431839.1">
    <property type="nucleotide sequence ID" value="XM_033566082.1"/>
</dbReference>
<name>A0A5M9N047_9EURO</name>
<proteinExistence type="predicted"/>
<evidence type="ECO:0000313" key="2">
    <source>
        <dbReference type="Proteomes" id="UP000324241"/>
    </source>
</evidence>